<feature type="region of interest" description="Disordered" evidence="1">
    <location>
        <begin position="1"/>
        <end position="61"/>
    </location>
</feature>
<name>A0ABN3J4M3_9ACTN</name>
<keyword evidence="3" id="KW-1185">Reference proteome</keyword>
<dbReference type="EMBL" id="BAAATK010000002">
    <property type="protein sequence ID" value="GAA2422082.1"/>
    <property type="molecule type" value="Genomic_DNA"/>
</dbReference>
<protein>
    <recommendedName>
        <fullName evidence="4">Secreted protein</fullName>
    </recommendedName>
</protein>
<feature type="compositionally biased region" description="Pro residues" evidence="1">
    <location>
        <begin position="31"/>
        <end position="47"/>
    </location>
</feature>
<accession>A0ABN3J4M3</accession>
<dbReference type="Proteomes" id="UP001500460">
    <property type="component" value="Unassembled WGS sequence"/>
</dbReference>
<organism evidence="2 3">
    <name type="scientific">Streptomyces glaucus</name>
    <dbReference type="NCBI Taxonomy" id="284029"/>
    <lineage>
        <taxon>Bacteria</taxon>
        <taxon>Bacillati</taxon>
        <taxon>Actinomycetota</taxon>
        <taxon>Actinomycetes</taxon>
        <taxon>Kitasatosporales</taxon>
        <taxon>Streptomycetaceae</taxon>
        <taxon>Streptomyces</taxon>
    </lineage>
</organism>
<reference evidence="2 3" key="1">
    <citation type="journal article" date="2019" name="Int. J. Syst. Evol. Microbiol.">
        <title>The Global Catalogue of Microorganisms (GCM) 10K type strain sequencing project: providing services to taxonomists for standard genome sequencing and annotation.</title>
        <authorList>
            <consortium name="The Broad Institute Genomics Platform"/>
            <consortium name="The Broad Institute Genome Sequencing Center for Infectious Disease"/>
            <person name="Wu L."/>
            <person name="Ma J."/>
        </authorList>
    </citation>
    <scope>NUCLEOTIDE SEQUENCE [LARGE SCALE GENOMIC DNA]</scope>
    <source>
        <strain evidence="2 3">JCM 6922</strain>
    </source>
</reference>
<evidence type="ECO:0000256" key="1">
    <source>
        <dbReference type="SAM" id="MobiDB-lite"/>
    </source>
</evidence>
<gene>
    <name evidence="2" type="ORF">GCM10010421_04960</name>
</gene>
<evidence type="ECO:0008006" key="4">
    <source>
        <dbReference type="Google" id="ProtNLM"/>
    </source>
</evidence>
<comment type="caution">
    <text evidence="2">The sequence shown here is derived from an EMBL/GenBank/DDBJ whole genome shotgun (WGS) entry which is preliminary data.</text>
</comment>
<proteinExistence type="predicted"/>
<evidence type="ECO:0000313" key="2">
    <source>
        <dbReference type="EMBL" id="GAA2422082.1"/>
    </source>
</evidence>
<evidence type="ECO:0000313" key="3">
    <source>
        <dbReference type="Proteomes" id="UP001500460"/>
    </source>
</evidence>
<sequence length="61" mass="6043">MSRVFNGTDGISNGDPMPAVKTAGHLAAPHGPVPHGPVPHGPVPHGPVPCGRPVAEEIPAG</sequence>